<feature type="domain" description="Beta-lactamase-related" evidence="1">
    <location>
        <begin position="12"/>
        <end position="340"/>
    </location>
</feature>
<accession>A0A1B2I065</accession>
<dbReference type="SUPFAM" id="SSF56601">
    <property type="entry name" value="beta-lactamase/transpeptidase-like"/>
    <property type="match status" value="1"/>
</dbReference>
<gene>
    <name evidence="2" type="ORF">BBK82_38370</name>
</gene>
<evidence type="ECO:0000259" key="1">
    <source>
        <dbReference type="Pfam" id="PF00144"/>
    </source>
</evidence>
<dbReference type="STRING" id="1586287.BBK82_38370"/>
<dbReference type="RefSeq" id="WP_065921689.1">
    <property type="nucleotide sequence ID" value="NZ_CP016793.1"/>
</dbReference>
<dbReference type="AlphaFoldDB" id="A0A1B2I065"/>
<dbReference type="KEGG" id="led:BBK82_38370"/>
<organism evidence="2 3">
    <name type="scientific">Lentzea guizhouensis</name>
    <dbReference type="NCBI Taxonomy" id="1586287"/>
    <lineage>
        <taxon>Bacteria</taxon>
        <taxon>Bacillati</taxon>
        <taxon>Actinomycetota</taxon>
        <taxon>Actinomycetes</taxon>
        <taxon>Pseudonocardiales</taxon>
        <taxon>Pseudonocardiaceae</taxon>
        <taxon>Lentzea</taxon>
    </lineage>
</organism>
<dbReference type="Gene3D" id="3.40.710.10">
    <property type="entry name" value="DD-peptidase/beta-lactamase superfamily"/>
    <property type="match status" value="1"/>
</dbReference>
<sequence length="463" mass="50120">MSRLNEINDWLQRNLPELVARNGVPGAAAAVLVGDEVAEAAAGVLNKNTGVETTTDSLFQIGSITKVWTTTLAMQLVDEGLVDLDAPVRTYLPEFRIADEQAAGQITVRQLMNHTSGFEGDLFTDTGRGDDCVEKYVATLHDTPQLFAPGEMFSYNNAGYTVLGRVVEAVRGKAYDDCLREHLFAPLGLTRAAADAYEAIMFRAATGHLTPDPEQGPQVAPVWSLVRSNAPAGSMLAMSPHDLLLFARMHLNGGLTADGTKVLSPESVTAMQRKQVDVPKLALMGDAWGLGWELFHYPQAKVIGHDGGTIGQNAFLRLVPEHGVAIALLTNGGNTIELYREVFEHVLRELTGVELPAMPQPAQAEERLDGNRFVGTYTSAVGDRVVTQDDDGRIWMEVVPKGILAEITPERAGKTELHPWDGDTLVAAEPTLGIFLPHAFVGDDGQGRAQFLHTGRADRRVAQ</sequence>
<dbReference type="OrthoDB" id="262125at2"/>
<dbReference type="Proteomes" id="UP000093053">
    <property type="component" value="Chromosome"/>
</dbReference>
<name>A0A1B2I065_9PSEU</name>
<dbReference type="GO" id="GO:0016787">
    <property type="term" value="F:hydrolase activity"/>
    <property type="evidence" value="ECO:0007669"/>
    <property type="project" value="UniProtKB-KW"/>
</dbReference>
<reference evidence="2 3" key="1">
    <citation type="submission" date="2016-07" db="EMBL/GenBank/DDBJ databases">
        <title>Complete genome sequence of the Lentzea guizhouensis DHS C013.</title>
        <authorList>
            <person name="Cao C."/>
        </authorList>
    </citation>
    <scope>NUCLEOTIDE SEQUENCE [LARGE SCALE GENOMIC DNA]</scope>
    <source>
        <strain evidence="2 3">DHS C013</strain>
    </source>
</reference>
<dbReference type="InterPro" id="IPR050491">
    <property type="entry name" value="AmpC-like"/>
</dbReference>
<dbReference type="InterPro" id="IPR001466">
    <property type="entry name" value="Beta-lactam-related"/>
</dbReference>
<protein>
    <submittedName>
        <fullName evidence="2">Serine hydrolase</fullName>
    </submittedName>
</protein>
<evidence type="ECO:0000313" key="2">
    <source>
        <dbReference type="EMBL" id="ANZ43368.1"/>
    </source>
</evidence>
<proteinExistence type="predicted"/>
<dbReference type="Pfam" id="PF00144">
    <property type="entry name" value="Beta-lactamase"/>
    <property type="match status" value="1"/>
</dbReference>
<keyword evidence="3" id="KW-1185">Reference proteome</keyword>
<evidence type="ECO:0000313" key="3">
    <source>
        <dbReference type="Proteomes" id="UP000093053"/>
    </source>
</evidence>
<dbReference type="PANTHER" id="PTHR46825:SF9">
    <property type="entry name" value="BETA-LACTAMASE-RELATED DOMAIN-CONTAINING PROTEIN"/>
    <property type="match status" value="1"/>
</dbReference>
<keyword evidence="2" id="KW-0378">Hydrolase</keyword>
<dbReference type="EMBL" id="CP016793">
    <property type="protein sequence ID" value="ANZ43368.1"/>
    <property type="molecule type" value="Genomic_DNA"/>
</dbReference>
<dbReference type="InterPro" id="IPR012338">
    <property type="entry name" value="Beta-lactam/transpept-like"/>
</dbReference>
<dbReference type="PANTHER" id="PTHR46825">
    <property type="entry name" value="D-ALANYL-D-ALANINE-CARBOXYPEPTIDASE/ENDOPEPTIDASE AMPH"/>
    <property type="match status" value="1"/>
</dbReference>